<keyword evidence="4" id="KW-0547">Nucleotide-binding</keyword>
<evidence type="ECO:0000256" key="2">
    <source>
        <dbReference type="ARBA" id="ARBA00022692"/>
    </source>
</evidence>
<feature type="region of interest" description="Disordered" evidence="10">
    <location>
        <begin position="835"/>
        <end position="876"/>
    </location>
</feature>
<dbReference type="SUPFAM" id="SSF81660">
    <property type="entry name" value="Metal cation-transporting ATPase, ATP-binding domain N"/>
    <property type="match status" value="1"/>
</dbReference>
<proteinExistence type="predicted"/>
<reference evidence="13 14" key="1">
    <citation type="submission" date="2024-10" db="EMBL/GenBank/DDBJ databases">
        <title>Updated reference genomes for cyclostephanoid diatoms.</title>
        <authorList>
            <person name="Roberts W.R."/>
            <person name="Alverson A.J."/>
        </authorList>
    </citation>
    <scope>NUCLEOTIDE SEQUENCE [LARGE SCALE GENOMIC DNA]</scope>
    <source>
        <strain evidence="13 14">AJA276-08</strain>
    </source>
</reference>
<keyword evidence="2 11" id="KW-0812">Transmembrane</keyword>
<dbReference type="InterPro" id="IPR023214">
    <property type="entry name" value="HAD_sf"/>
</dbReference>
<gene>
    <name evidence="13" type="ORF">ACHAW5_010351</name>
</gene>
<dbReference type="SFLD" id="SFLDF00027">
    <property type="entry name" value="p-type_atpase"/>
    <property type="match status" value="1"/>
</dbReference>
<evidence type="ECO:0000256" key="3">
    <source>
        <dbReference type="ARBA" id="ARBA00022723"/>
    </source>
</evidence>
<feature type="compositionally biased region" description="Basic residues" evidence="10">
    <location>
        <begin position="101"/>
        <end position="113"/>
    </location>
</feature>
<accession>A0ABD3NV49</accession>
<dbReference type="GO" id="GO:0016020">
    <property type="term" value="C:membrane"/>
    <property type="evidence" value="ECO:0007669"/>
    <property type="project" value="UniProtKB-SubCell"/>
</dbReference>
<dbReference type="EMBL" id="JALLAZ020001202">
    <property type="protein sequence ID" value="KAL3778746.1"/>
    <property type="molecule type" value="Genomic_DNA"/>
</dbReference>
<sequence length="1170" mass="127251">MDADDADAGLASSCHRNSTLRAARCIYGDNSTDIPLPPYLSLLQQQLLQPMFIFQTLCVMLWCLDEYWMYSIYTLCSLLMFDVVSTSAHDGDAGGGLRRSLPPRHRHPSRRRRRDGDRERGFVVPADLLLLSGRAVVNEAMLTGESVPQVKESIEVEGCGTARLDLSDGGGSSSAHSRCVLFGGTVLMDHHPPEDEGGDGDERESGGSSSRSSTVDAIPPPPNRGLVCFVLRTGFDTVQGQLLRTLAYHAEAGGGGNGGGGEGVNAMETLYFLLMLLLCALASAATVVEHAWGDVTRNHFKLILHVVIIITSVIPPELPMELSLAVTQSLSELIKRYQVYCTEPFRIPLAGLVDVCAFDKTGTLTSDTLRLHGVRLPNTVKKSAKEDDDLILFDDILLKAKSISSSPDDDDSDDMDKGSINTILSLLPRETLRVMVGCQSLATTHVIIPGRGVQLELCGDPLEKAVMEGCGFTIHPRTETVVEKEYLPMNGSTTLTPLSTKSRGSIKVLHRFGFSSKLRRMTVLALDSTESPDNTTNATLWALTKGAPEALKPLLDPTSLPVDYEQAYLHHMTLGRRVLALAYRDLGKNTPNLYARWKSSRDIVEAKLKFAGLLVMDSPLKADSSRVIKEIRSGNQNVVMVTGDALLTAAEVARRVGIIDASHECTYELCHFVENSKQEQFVFLPLDYGNRVAVNVGEQLVYSPSKYSELEALVRDGKANFCVSGDVLIKLANQAIAMPAVGGKTFDIDDDRAVLNHPAAKSALSRLVPLCSVFARHAPRHKEAVIAAFNASGRHTLMCGDGTNDVGALKQAHVGVSIISVPDLEAKQRSANGAISAIKAKEKRERKAAKSNSSKGGNKCHSSTNTTPKRRRAQKIERSLQDLAEAEDELNFISLGNASVASPFTSRKTSIRCCKDILAQGRCTLVTMIQIYKILGVQCLVNALVLTTLHQKGVKQGDRQLTAVGLVVAVLFLFVTRGKPLPKLSTKKPPSSVLCRETLFSIAAQFCIHYVAIMAVTLISDAYVDPYDPSIVPDGPFHPNTLNTATFLITVLSTINTFLVNYQGRPHMESLTENVLLFRSIQACYFVLFVCASEAFPPLNQLMQLSPLPTTGPPTFNLLGGSEYSRGIVHYVLLEAVNFVGFRTMLCVVMSLDTVLVTLAEKTLRSVLEG</sequence>
<keyword evidence="9 11" id="KW-0472">Membrane</keyword>
<evidence type="ECO:0000313" key="13">
    <source>
        <dbReference type="EMBL" id="KAL3778746.1"/>
    </source>
</evidence>
<dbReference type="Proteomes" id="UP001530315">
    <property type="component" value="Unassembled WGS sequence"/>
</dbReference>
<evidence type="ECO:0000313" key="14">
    <source>
        <dbReference type="Proteomes" id="UP001530315"/>
    </source>
</evidence>
<dbReference type="SUPFAM" id="SSF81653">
    <property type="entry name" value="Calcium ATPase, transduction domain A"/>
    <property type="match status" value="1"/>
</dbReference>
<feature type="transmembrane region" description="Helical" evidence="11">
    <location>
        <begin position="1076"/>
        <end position="1096"/>
    </location>
</feature>
<dbReference type="SUPFAM" id="SSF56784">
    <property type="entry name" value="HAD-like"/>
    <property type="match status" value="1"/>
</dbReference>
<feature type="transmembrane region" description="Helical" evidence="11">
    <location>
        <begin position="999"/>
        <end position="1024"/>
    </location>
</feature>
<dbReference type="InterPro" id="IPR044492">
    <property type="entry name" value="P_typ_ATPase_HD_dom"/>
</dbReference>
<dbReference type="SFLD" id="SFLDG00002">
    <property type="entry name" value="C1.7:_P-type_atpase_like"/>
    <property type="match status" value="1"/>
</dbReference>
<keyword evidence="6" id="KW-0460">Magnesium</keyword>
<dbReference type="InterPro" id="IPR036412">
    <property type="entry name" value="HAD-like_sf"/>
</dbReference>
<organism evidence="13 14">
    <name type="scientific">Stephanodiscus triporus</name>
    <dbReference type="NCBI Taxonomy" id="2934178"/>
    <lineage>
        <taxon>Eukaryota</taxon>
        <taxon>Sar</taxon>
        <taxon>Stramenopiles</taxon>
        <taxon>Ochrophyta</taxon>
        <taxon>Bacillariophyta</taxon>
        <taxon>Coscinodiscophyceae</taxon>
        <taxon>Thalassiosirophycidae</taxon>
        <taxon>Stephanodiscales</taxon>
        <taxon>Stephanodiscaceae</taxon>
        <taxon>Stephanodiscus</taxon>
    </lineage>
</organism>
<feature type="region of interest" description="Disordered" evidence="10">
    <location>
        <begin position="186"/>
        <end position="220"/>
    </location>
</feature>
<keyword evidence="5" id="KW-0067">ATP-binding</keyword>
<feature type="region of interest" description="Disordered" evidence="10">
    <location>
        <begin position="91"/>
        <end position="118"/>
    </location>
</feature>
<keyword evidence="8 11" id="KW-1133">Transmembrane helix</keyword>
<comment type="caution">
    <text evidence="13">The sequence shown here is derived from an EMBL/GenBank/DDBJ whole genome shotgun (WGS) entry which is preliminary data.</text>
</comment>
<dbReference type="Pfam" id="PF00122">
    <property type="entry name" value="E1-E2_ATPase"/>
    <property type="match status" value="1"/>
</dbReference>
<evidence type="ECO:0000256" key="11">
    <source>
        <dbReference type="SAM" id="Phobius"/>
    </source>
</evidence>
<keyword evidence="3" id="KW-0479">Metal-binding</keyword>
<dbReference type="SUPFAM" id="SSF81665">
    <property type="entry name" value="Calcium ATPase, transmembrane domain M"/>
    <property type="match status" value="1"/>
</dbReference>
<dbReference type="InterPro" id="IPR023298">
    <property type="entry name" value="ATPase_P-typ_TM_dom_sf"/>
</dbReference>
<evidence type="ECO:0000256" key="6">
    <source>
        <dbReference type="ARBA" id="ARBA00022842"/>
    </source>
</evidence>
<feature type="compositionally biased region" description="Polar residues" evidence="10">
    <location>
        <begin position="851"/>
        <end position="867"/>
    </location>
</feature>
<feature type="transmembrane region" description="Helical" evidence="11">
    <location>
        <begin position="961"/>
        <end position="978"/>
    </location>
</feature>
<keyword evidence="7" id="KW-1278">Translocase</keyword>
<dbReference type="AlphaFoldDB" id="A0ABD3NV49"/>
<evidence type="ECO:0000256" key="8">
    <source>
        <dbReference type="ARBA" id="ARBA00022989"/>
    </source>
</evidence>
<dbReference type="InterPro" id="IPR018303">
    <property type="entry name" value="ATPase_P-typ_P_site"/>
</dbReference>
<evidence type="ECO:0000256" key="5">
    <source>
        <dbReference type="ARBA" id="ARBA00022840"/>
    </source>
</evidence>
<evidence type="ECO:0000256" key="1">
    <source>
        <dbReference type="ARBA" id="ARBA00004141"/>
    </source>
</evidence>
<dbReference type="InterPro" id="IPR006544">
    <property type="entry name" value="P-type_TPase_V"/>
</dbReference>
<dbReference type="PANTHER" id="PTHR45630:SF7">
    <property type="entry name" value="ENDOPLASMIC RETICULUM TRANSMEMBRANE HELIX TRANSLOCASE"/>
    <property type="match status" value="1"/>
</dbReference>
<dbReference type="NCBIfam" id="TIGR01657">
    <property type="entry name" value="P-ATPase-V"/>
    <property type="match status" value="1"/>
</dbReference>
<dbReference type="PRINTS" id="PR00119">
    <property type="entry name" value="CATATPASE"/>
</dbReference>
<evidence type="ECO:0000256" key="10">
    <source>
        <dbReference type="SAM" id="MobiDB-lite"/>
    </source>
</evidence>
<dbReference type="Gene3D" id="3.40.50.1000">
    <property type="entry name" value="HAD superfamily/HAD-like"/>
    <property type="match status" value="1"/>
</dbReference>
<dbReference type="PROSITE" id="PS00154">
    <property type="entry name" value="ATPASE_E1_E2"/>
    <property type="match status" value="1"/>
</dbReference>
<dbReference type="PANTHER" id="PTHR45630">
    <property type="entry name" value="CATION-TRANSPORTING ATPASE-RELATED"/>
    <property type="match status" value="1"/>
</dbReference>
<evidence type="ECO:0000256" key="7">
    <source>
        <dbReference type="ARBA" id="ARBA00022967"/>
    </source>
</evidence>
<feature type="domain" description="P-type ATPase A" evidence="12">
    <location>
        <begin position="120"/>
        <end position="188"/>
    </location>
</feature>
<evidence type="ECO:0000256" key="9">
    <source>
        <dbReference type="ARBA" id="ARBA00023136"/>
    </source>
</evidence>
<protein>
    <recommendedName>
        <fullName evidence="12">P-type ATPase A domain-containing protein</fullName>
    </recommendedName>
</protein>
<name>A0ABD3NV49_9STRA</name>
<keyword evidence="14" id="KW-1185">Reference proteome</keyword>
<comment type="subcellular location">
    <subcellularLocation>
        <location evidence="1">Membrane</location>
        <topology evidence="1">Multi-pass membrane protein</topology>
    </subcellularLocation>
</comment>
<evidence type="ECO:0000256" key="4">
    <source>
        <dbReference type="ARBA" id="ARBA00022741"/>
    </source>
</evidence>
<dbReference type="Gene3D" id="2.70.150.10">
    <property type="entry name" value="Calcium-transporting ATPase, cytoplasmic transduction domain A"/>
    <property type="match status" value="1"/>
</dbReference>
<feature type="transmembrane region" description="Helical" evidence="11">
    <location>
        <begin position="1044"/>
        <end position="1064"/>
    </location>
</feature>
<dbReference type="Gene3D" id="3.40.1110.10">
    <property type="entry name" value="Calcium-transporting ATPase, cytoplasmic domain N"/>
    <property type="match status" value="1"/>
</dbReference>
<dbReference type="GO" id="GO:0046872">
    <property type="term" value="F:metal ion binding"/>
    <property type="evidence" value="ECO:0007669"/>
    <property type="project" value="UniProtKB-KW"/>
</dbReference>
<dbReference type="SFLD" id="SFLDS00003">
    <property type="entry name" value="Haloacid_Dehalogenase"/>
    <property type="match status" value="1"/>
</dbReference>
<dbReference type="InterPro" id="IPR023299">
    <property type="entry name" value="ATPase_P-typ_cyto_dom_N"/>
</dbReference>
<dbReference type="InterPro" id="IPR008250">
    <property type="entry name" value="ATPase_P-typ_transduc_dom_A_sf"/>
</dbReference>
<dbReference type="InterPro" id="IPR059000">
    <property type="entry name" value="ATPase_P-type_domA"/>
</dbReference>
<evidence type="ECO:0000259" key="12">
    <source>
        <dbReference type="Pfam" id="PF00122"/>
    </source>
</evidence>
<dbReference type="GO" id="GO:0005524">
    <property type="term" value="F:ATP binding"/>
    <property type="evidence" value="ECO:0007669"/>
    <property type="project" value="UniProtKB-KW"/>
</dbReference>